<sequence>MNLIQTSVLADISQVAYAYRLLTSRDQRTQKLAYDSMKEVAEKRLKKELSMEEIADFYNGCKSPDVPSEANDIPSCWTRLRGATQRLKSKMIIKWFVDAHKKIYNLQINKAYATRFGVEFQLRDATRSFHKKRMLEKKEQGRVYTVTSRNQVSNHFYRNGNFTRITEWNFIHRARLNLVPLNGGTKRHFLKDQSCRKCRYPCETLFHVLNRCEPNFSKITERHDAIIKRLMGGFKKKRTQEILLDQIIPDTASTLRPDITIIDKENKEVIIIDVTVPFENFPKAFINARERKMEKYLPIKQELEDQGYSVFLDAFIIGSLGGYDNQNYKSISALGISKRYAILMKKLMVTETIKWSREIYMDHVCCKRKNAPPQ</sequence>
<evidence type="ECO:0000313" key="2">
    <source>
        <dbReference type="WBParaSite" id="PDA_v2.g2064.t1"/>
    </source>
</evidence>
<reference evidence="2" key="1">
    <citation type="submission" date="2022-11" db="UniProtKB">
        <authorList>
            <consortium name="WormBaseParasite"/>
        </authorList>
    </citation>
    <scope>IDENTIFICATION</scope>
</reference>
<accession>A0A914Q0J1</accession>
<organism evidence="1 2">
    <name type="scientific">Panagrolaimus davidi</name>
    <dbReference type="NCBI Taxonomy" id="227884"/>
    <lineage>
        <taxon>Eukaryota</taxon>
        <taxon>Metazoa</taxon>
        <taxon>Ecdysozoa</taxon>
        <taxon>Nematoda</taxon>
        <taxon>Chromadorea</taxon>
        <taxon>Rhabditida</taxon>
        <taxon>Tylenchina</taxon>
        <taxon>Panagrolaimomorpha</taxon>
        <taxon>Panagrolaimoidea</taxon>
        <taxon>Panagrolaimidae</taxon>
        <taxon>Panagrolaimus</taxon>
    </lineage>
</organism>
<protein>
    <submittedName>
        <fullName evidence="2">Reverse transcriptase</fullName>
    </submittedName>
</protein>
<proteinExistence type="predicted"/>
<keyword evidence="1" id="KW-1185">Reference proteome</keyword>
<dbReference type="Proteomes" id="UP000887578">
    <property type="component" value="Unplaced"/>
</dbReference>
<evidence type="ECO:0000313" key="1">
    <source>
        <dbReference type="Proteomes" id="UP000887578"/>
    </source>
</evidence>
<name>A0A914Q0J1_9BILA</name>
<dbReference type="WBParaSite" id="PDA_v2.g2064.t1">
    <property type="protein sequence ID" value="PDA_v2.g2064.t1"/>
    <property type="gene ID" value="PDA_v2.g2064"/>
</dbReference>
<dbReference type="AlphaFoldDB" id="A0A914Q0J1"/>